<evidence type="ECO:0000313" key="3">
    <source>
        <dbReference type="Proteomes" id="UP001589747"/>
    </source>
</evidence>
<gene>
    <name evidence="2" type="ORF">ACFFSY_12510</name>
</gene>
<organism evidence="2 3">
    <name type="scientific">Paenibacillus aurantiacus</name>
    <dbReference type="NCBI Taxonomy" id="1936118"/>
    <lineage>
        <taxon>Bacteria</taxon>
        <taxon>Bacillati</taxon>
        <taxon>Bacillota</taxon>
        <taxon>Bacilli</taxon>
        <taxon>Bacillales</taxon>
        <taxon>Paenibacillaceae</taxon>
        <taxon>Paenibacillus</taxon>
    </lineage>
</organism>
<feature type="transmembrane region" description="Helical" evidence="1">
    <location>
        <begin position="83"/>
        <end position="102"/>
    </location>
</feature>
<dbReference type="RefSeq" id="WP_377494317.1">
    <property type="nucleotide sequence ID" value="NZ_JBHMDO010000022.1"/>
</dbReference>
<proteinExistence type="predicted"/>
<keyword evidence="3" id="KW-1185">Reference proteome</keyword>
<dbReference type="EMBL" id="JBHMDO010000022">
    <property type="protein sequence ID" value="MFB9326739.1"/>
    <property type="molecule type" value="Genomic_DNA"/>
</dbReference>
<protein>
    <recommendedName>
        <fullName evidence="4">ABC transporter permease</fullName>
    </recommendedName>
</protein>
<feature type="transmembrane region" description="Helical" evidence="1">
    <location>
        <begin position="52"/>
        <end position="76"/>
    </location>
</feature>
<sequence>MNRSMRVLTLYLRERSMWFYLPWGIMLMSFAINVIIGLSIKQEQGMYTGGVASLYIYLLVAGIVAVSQTFPFLLGFGIRRNDYFLGTSAMVVIVGVVTAVLMKAMAALETATGHWGASLHFFDLPYLNDGPWYQQLMIPFALVLNMYYMGLLIGFFNRRFGHFITFTVLVVLAALGGLASALITKYDKWVQIGKWFASQTAFQYSLWALALAVVYAALSYLLLRRATA</sequence>
<name>A0ABV5KNE7_9BACL</name>
<feature type="transmembrane region" description="Helical" evidence="1">
    <location>
        <begin position="136"/>
        <end position="156"/>
    </location>
</feature>
<feature type="transmembrane region" description="Helical" evidence="1">
    <location>
        <begin position="20"/>
        <end position="40"/>
    </location>
</feature>
<evidence type="ECO:0000313" key="2">
    <source>
        <dbReference type="EMBL" id="MFB9326739.1"/>
    </source>
</evidence>
<comment type="caution">
    <text evidence="2">The sequence shown here is derived from an EMBL/GenBank/DDBJ whole genome shotgun (WGS) entry which is preliminary data.</text>
</comment>
<feature type="transmembrane region" description="Helical" evidence="1">
    <location>
        <begin position="204"/>
        <end position="223"/>
    </location>
</feature>
<dbReference type="Proteomes" id="UP001589747">
    <property type="component" value="Unassembled WGS sequence"/>
</dbReference>
<evidence type="ECO:0000256" key="1">
    <source>
        <dbReference type="SAM" id="Phobius"/>
    </source>
</evidence>
<keyword evidence="1" id="KW-1133">Transmembrane helix</keyword>
<keyword evidence="1" id="KW-0472">Membrane</keyword>
<reference evidence="2 3" key="1">
    <citation type="submission" date="2024-09" db="EMBL/GenBank/DDBJ databases">
        <authorList>
            <person name="Sun Q."/>
            <person name="Mori K."/>
        </authorList>
    </citation>
    <scope>NUCLEOTIDE SEQUENCE [LARGE SCALE GENOMIC DNA]</scope>
    <source>
        <strain evidence="2 3">TISTR 2452</strain>
    </source>
</reference>
<keyword evidence="1" id="KW-0812">Transmembrane</keyword>
<evidence type="ECO:0008006" key="4">
    <source>
        <dbReference type="Google" id="ProtNLM"/>
    </source>
</evidence>
<accession>A0ABV5KNE7</accession>
<feature type="transmembrane region" description="Helical" evidence="1">
    <location>
        <begin position="163"/>
        <end position="184"/>
    </location>
</feature>